<dbReference type="OrthoDB" id="2684482at2759"/>
<proteinExistence type="predicted"/>
<feature type="transmembrane region" description="Helical" evidence="1">
    <location>
        <begin position="314"/>
        <end position="335"/>
    </location>
</feature>
<feature type="transmembrane region" description="Helical" evidence="1">
    <location>
        <begin position="22"/>
        <end position="43"/>
    </location>
</feature>
<dbReference type="PANTHER" id="PTHR34391">
    <property type="entry name" value="UPF0658 GOLGI APPARATUS MEMBRANE PROTEIN C1952.10C-RELATED"/>
    <property type="match status" value="1"/>
</dbReference>
<evidence type="ECO:0000256" key="1">
    <source>
        <dbReference type="SAM" id="Phobius"/>
    </source>
</evidence>
<accession>A0A4S4LV08</accession>
<dbReference type="PANTHER" id="PTHR34391:SF2">
    <property type="entry name" value="TRP C-TERMINAL DOMAIN-CONTAINING PROTEIN"/>
    <property type="match status" value="1"/>
</dbReference>
<keyword evidence="1" id="KW-1133">Transmembrane helix</keyword>
<evidence type="ECO:0000313" key="2">
    <source>
        <dbReference type="EMBL" id="THH16282.1"/>
    </source>
</evidence>
<name>A0A4S4LV08_9AGAM</name>
<feature type="transmembrane region" description="Helical" evidence="1">
    <location>
        <begin position="229"/>
        <end position="248"/>
    </location>
</feature>
<comment type="caution">
    <text evidence="2">The sequence shown here is derived from an EMBL/GenBank/DDBJ whole genome shotgun (WGS) entry which is preliminary data.</text>
</comment>
<evidence type="ECO:0000313" key="3">
    <source>
        <dbReference type="Proteomes" id="UP000310158"/>
    </source>
</evidence>
<keyword evidence="1" id="KW-0472">Membrane</keyword>
<keyword evidence="3" id="KW-1185">Reference proteome</keyword>
<feature type="transmembrane region" description="Helical" evidence="1">
    <location>
        <begin position="425"/>
        <end position="446"/>
    </location>
</feature>
<dbReference type="GO" id="GO:0005794">
    <property type="term" value="C:Golgi apparatus"/>
    <property type="evidence" value="ECO:0007669"/>
    <property type="project" value="TreeGrafter"/>
</dbReference>
<feature type="transmembrane region" description="Helical" evidence="1">
    <location>
        <begin position="64"/>
        <end position="84"/>
    </location>
</feature>
<protein>
    <submittedName>
        <fullName evidence="2">Uncharacterized protein</fullName>
    </submittedName>
</protein>
<gene>
    <name evidence="2" type="ORF">EW146_g4323</name>
</gene>
<dbReference type="AlphaFoldDB" id="A0A4S4LV08"/>
<dbReference type="EMBL" id="SGPL01000165">
    <property type="protein sequence ID" value="THH16282.1"/>
    <property type="molecule type" value="Genomic_DNA"/>
</dbReference>
<keyword evidence="1" id="KW-0812">Transmembrane</keyword>
<dbReference type="Proteomes" id="UP000310158">
    <property type="component" value="Unassembled WGS sequence"/>
</dbReference>
<feature type="transmembrane region" description="Helical" evidence="1">
    <location>
        <begin position="458"/>
        <end position="479"/>
    </location>
</feature>
<feature type="transmembrane region" description="Helical" evidence="1">
    <location>
        <begin position="356"/>
        <end position="377"/>
    </location>
</feature>
<reference evidence="2 3" key="1">
    <citation type="submission" date="2019-02" db="EMBL/GenBank/DDBJ databases">
        <title>Genome sequencing of the rare red list fungi Bondarzewia mesenterica.</title>
        <authorList>
            <person name="Buettner E."/>
            <person name="Kellner H."/>
        </authorList>
    </citation>
    <scope>NUCLEOTIDE SEQUENCE [LARGE SCALE GENOMIC DNA]</scope>
    <source>
        <strain evidence="2 3">DSM 108281</strain>
    </source>
</reference>
<dbReference type="InterPro" id="IPR040410">
    <property type="entry name" value="UPF0658_Golgi"/>
</dbReference>
<sequence length="549" mass="62757">MAASAPIPLIIRSSKPSCPPSLSLACYWAVLTTSPDSIMLIFADKIWIWVKSVYLRITLNRVTGVFFILSLIFCFAQSITQSFLYSLDDNWRALVSDVVDHANINKSVFVQYTGRHGKYSLDLCNDTPLLENACVPYYTSGQMNVTIPYGFKRQVYDGQAVSQILQSNWISPQGTASNDLQVQSIVRPAGVDVKISEVRNPNNSVTLSPQCTRILLYPDQKLQEFRREVLALIALQFWLFSLSVFAILRESIPHLLALLCARALSTGWSGYTLWRTFNIQDRVHHLIGEPDTPCSLDVFPLYFKMRTSYQIPDLVLNCIALSFSILLIWKLLKVYSVQTFKHVGPPKSIVRIYKNYLAVLVCLQLSVFFLVVAMSLWVDQLMNSAIKEISGHTKIYFALFTTTTVFLLPWIILGWYSVRRENKGMMVAFSAIGFVFITCWSIMFYSRVYRFTFVDWPFFGSMTVSSFIVMILSVVFGIISRLNFKHGLTQYLDMEDTMARSDIEPDIFSLISGESSGRKQMSFQRTDTLFPFYFQTRLHFPSNMKSTSF</sequence>
<feature type="transmembrane region" description="Helical" evidence="1">
    <location>
        <begin position="397"/>
        <end position="418"/>
    </location>
</feature>
<organism evidence="2 3">
    <name type="scientific">Bondarzewia mesenterica</name>
    <dbReference type="NCBI Taxonomy" id="1095465"/>
    <lineage>
        <taxon>Eukaryota</taxon>
        <taxon>Fungi</taxon>
        <taxon>Dikarya</taxon>
        <taxon>Basidiomycota</taxon>
        <taxon>Agaricomycotina</taxon>
        <taxon>Agaricomycetes</taxon>
        <taxon>Russulales</taxon>
        <taxon>Bondarzewiaceae</taxon>
        <taxon>Bondarzewia</taxon>
    </lineage>
</organism>